<comment type="similarity">
    <text evidence="14 16">Belongs to the SEDS family. FtsW subfamily.</text>
</comment>
<keyword evidence="10 16" id="KW-1133">Transmembrane helix</keyword>
<evidence type="ECO:0000256" key="3">
    <source>
        <dbReference type="ARBA" id="ARBA00022475"/>
    </source>
</evidence>
<evidence type="ECO:0000256" key="1">
    <source>
        <dbReference type="ARBA" id="ARBA00004651"/>
    </source>
</evidence>
<keyword evidence="16" id="KW-0997">Cell inner membrane</keyword>
<organism evidence="17 18">
    <name type="scientific">Oleispira antarctica</name>
    <dbReference type="NCBI Taxonomy" id="188908"/>
    <lineage>
        <taxon>Bacteria</taxon>
        <taxon>Pseudomonadati</taxon>
        <taxon>Pseudomonadota</taxon>
        <taxon>Gammaproteobacteria</taxon>
        <taxon>Oceanospirillales</taxon>
        <taxon>Oceanospirillaceae</taxon>
        <taxon>Oleispira</taxon>
    </lineage>
</organism>
<dbReference type="UniPathway" id="UPA00219"/>
<accession>A0A1Y5HVW5</accession>
<feature type="transmembrane region" description="Helical" evidence="16">
    <location>
        <begin position="78"/>
        <end position="98"/>
    </location>
</feature>
<dbReference type="Proteomes" id="UP000227088">
    <property type="component" value="Unassembled WGS sequence"/>
</dbReference>
<evidence type="ECO:0000256" key="10">
    <source>
        <dbReference type="ARBA" id="ARBA00022989"/>
    </source>
</evidence>
<keyword evidence="8 16" id="KW-0133">Cell shape</keyword>
<feature type="transmembrane region" description="Helical" evidence="16">
    <location>
        <begin position="194"/>
        <end position="211"/>
    </location>
</feature>
<dbReference type="AlphaFoldDB" id="A0A1Y5HVW5"/>
<evidence type="ECO:0000256" key="9">
    <source>
        <dbReference type="ARBA" id="ARBA00022984"/>
    </source>
</evidence>
<evidence type="ECO:0000256" key="13">
    <source>
        <dbReference type="ARBA" id="ARBA00023316"/>
    </source>
</evidence>
<dbReference type="InterPro" id="IPR001182">
    <property type="entry name" value="FtsW/RodA"/>
</dbReference>
<feature type="transmembrane region" description="Helical" evidence="16">
    <location>
        <begin position="104"/>
        <end position="123"/>
    </location>
</feature>
<evidence type="ECO:0000256" key="5">
    <source>
        <dbReference type="ARBA" id="ARBA00022676"/>
    </source>
</evidence>
<evidence type="ECO:0000256" key="4">
    <source>
        <dbReference type="ARBA" id="ARBA00022618"/>
    </source>
</evidence>
<keyword evidence="12 16" id="KW-0131">Cell cycle</keyword>
<dbReference type="GO" id="GO:0043093">
    <property type="term" value="P:FtsZ-dependent cytokinesis"/>
    <property type="evidence" value="ECO:0007669"/>
    <property type="project" value="UniProtKB-UniRule"/>
</dbReference>
<gene>
    <name evidence="16" type="primary">ftsW</name>
    <name evidence="17" type="ORF">A9R00_00905</name>
</gene>
<dbReference type="GO" id="GO:0015648">
    <property type="term" value="F:lipid-linked peptidoglycan transporter activity"/>
    <property type="evidence" value="ECO:0007669"/>
    <property type="project" value="TreeGrafter"/>
</dbReference>
<feature type="transmembrane region" description="Helical" evidence="16">
    <location>
        <begin position="305"/>
        <end position="327"/>
    </location>
</feature>
<dbReference type="InterPro" id="IPR013437">
    <property type="entry name" value="FtsW"/>
</dbReference>
<dbReference type="Pfam" id="PF01098">
    <property type="entry name" value="FTSW_RODA_SPOVE"/>
    <property type="match status" value="1"/>
</dbReference>
<keyword evidence="5 16" id="KW-0328">Glycosyltransferase</keyword>
<comment type="catalytic activity">
    <reaction evidence="15 16">
        <text>[GlcNAc-(1-&gt;4)-Mur2Ac(oyl-L-Ala-gamma-D-Glu-L-Lys-D-Ala-D-Ala)](n)-di-trans,octa-cis-undecaprenyl diphosphate + beta-D-GlcNAc-(1-&gt;4)-Mur2Ac(oyl-L-Ala-gamma-D-Glu-L-Lys-D-Ala-D-Ala)-di-trans,octa-cis-undecaprenyl diphosphate = [GlcNAc-(1-&gt;4)-Mur2Ac(oyl-L-Ala-gamma-D-Glu-L-Lys-D-Ala-D-Ala)](n+1)-di-trans,octa-cis-undecaprenyl diphosphate + di-trans,octa-cis-undecaprenyl diphosphate + H(+)</text>
        <dbReference type="Rhea" id="RHEA:23708"/>
        <dbReference type="Rhea" id="RHEA-COMP:9602"/>
        <dbReference type="Rhea" id="RHEA-COMP:9603"/>
        <dbReference type="ChEBI" id="CHEBI:15378"/>
        <dbReference type="ChEBI" id="CHEBI:58405"/>
        <dbReference type="ChEBI" id="CHEBI:60033"/>
        <dbReference type="ChEBI" id="CHEBI:78435"/>
        <dbReference type="EC" id="2.4.99.28"/>
    </reaction>
</comment>
<keyword evidence="7 16" id="KW-0812">Transmembrane</keyword>
<dbReference type="GO" id="GO:0008955">
    <property type="term" value="F:peptidoglycan glycosyltransferase activity"/>
    <property type="evidence" value="ECO:0007669"/>
    <property type="project" value="UniProtKB-UniRule"/>
</dbReference>
<dbReference type="GO" id="GO:0005886">
    <property type="term" value="C:plasma membrane"/>
    <property type="evidence" value="ECO:0007669"/>
    <property type="project" value="UniProtKB-SubCell"/>
</dbReference>
<comment type="pathway">
    <text evidence="2 16">Cell wall biogenesis; peptidoglycan biosynthesis.</text>
</comment>
<keyword evidence="13 16" id="KW-0961">Cell wall biogenesis/degradation</keyword>
<name>A0A1Y5HVW5_OLEAN</name>
<evidence type="ECO:0000256" key="6">
    <source>
        <dbReference type="ARBA" id="ARBA00022679"/>
    </source>
</evidence>
<comment type="subcellular location">
    <subcellularLocation>
        <location evidence="16">Cell inner membrane</location>
        <topology evidence="16">Multi-pass membrane protein</topology>
    </subcellularLocation>
    <subcellularLocation>
        <location evidence="1">Cell membrane</location>
        <topology evidence="1">Multi-pass membrane protein</topology>
    </subcellularLocation>
    <text evidence="16">Localizes to the division septum.</text>
</comment>
<dbReference type="HAMAP" id="MF_00913">
    <property type="entry name" value="PGT_FtsW_proteobact"/>
    <property type="match status" value="1"/>
</dbReference>
<keyword evidence="9 16" id="KW-0573">Peptidoglycan synthesis</keyword>
<keyword evidence="3 16" id="KW-1003">Cell membrane</keyword>
<feature type="transmembrane region" description="Helical" evidence="16">
    <location>
        <begin position="370"/>
        <end position="391"/>
    </location>
</feature>
<evidence type="ECO:0000313" key="17">
    <source>
        <dbReference type="EMBL" id="OUS41441.1"/>
    </source>
</evidence>
<dbReference type="EC" id="2.4.99.28" evidence="16"/>
<evidence type="ECO:0000256" key="8">
    <source>
        <dbReference type="ARBA" id="ARBA00022960"/>
    </source>
</evidence>
<proteinExistence type="inferred from homology"/>
<keyword evidence="6 16" id="KW-0808">Transferase</keyword>
<dbReference type="GO" id="GO:0008360">
    <property type="term" value="P:regulation of cell shape"/>
    <property type="evidence" value="ECO:0007669"/>
    <property type="project" value="UniProtKB-KW"/>
</dbReference>
<evidence type="ECO:0000256" key="2">
    <source>
        <dbReference type="ARBA" id="ARBA00004752"/>
    </source>
</evidence>
<sequence length="470" mass="51213">MNTKVSAGHSNENPNSAKWLQSLLAGRDLSKLFAVKVNGLVWSWLGLMALGWVMVMSASTSIAEIYTGNAAYFSTRHGVYIVLGIAAAFCISRIPLVWWRKTDWLWLLIGSLGLVAVLIPGIGHEVNGSARWLNLGLMKVQPSEIVKLTVVLYISGYLIRRQAEVQNQWSGFIKPLAILGFIVVLLLLEPDFGSVVVLMGAVLVLLFLGGVKAGQFFLLVVATLALGYLVVTAEEYRLARLTTYWQPFHPDNVYGSGYQLAQALIAFGRGELWGAGLGESVQKLFYLPEAHTDFVFAIWAEETGLVGGLFALGLLTVFLSQCMMIGWHAQRQGNLYGGFICFGIATLFGLQVIINLGVNTGLLPTKGLTLPFFSYGGSSLVICCVMTALVYRVSLEISEDYIASVEEDASSDKSKKKKTAKSKVAMKASVKKVSITTASTKKEPVMADSEEYITGFDAYIDELNGGRDDK</sequence>
<feature type="transmembrane region" description="Helical" evidence="16">
    <location>
        <begin position="41"/>
        <end position="66"/>
    </location>
</feature>
<comment type="function">
    <text evidence="16">Peptidoglycan polymerase that is essential for cell division.</text>
</comment>
<dbReference type="GO" id="GO:0009252">
    <property type="term" value="P:peptidoglycan biosynthetic process"/>
    <property type="evidence" value="ECO:0007669"/>
    <property type="project" value="UniProtKB-UniRule"/>
</dbReference>
<dbReference type="InterPro" id="IPR018365">
    <property type="entry name" value="Cell_cycle_FtsW-rel_CS"/>
</dbReference>
<dbReference type="PROSITE" id="PS00428">
    <property type="entry name" value="FTSW_RODA_SPOVE"/>
    <property type="match status" value="1"/>
</dbReference>
<evidence type="ECO:0000256" key="7">
    <source>
        <dbReference type="ARBA" id="ARBA00022692"/>
    </source>
</evidence>
<dbReference type="PANTHER" id="PTHR30474">
    <property type="entry name" value="CELL CYCLE PROTEIN"/>
    <property type="match status" value="1"/>
</dbReference>
<evidence type="ECO:0000256" key="16">
    <source>
        <dbReference type="HAMAP-Rule" id="MF_00913"/>
    </source>
</evidence>
<evidence type="ECO:0000256" key="15">
    <source>
        <dbReference type="ARBA" id="ARBA00049902"/>
    </source>
</evidence>
<protein>
    <recommendedName>
        <fullName evidence="16">Probable peptidoglycan glycosyltransferase FtsW</fullName>
        <shortName evidence="16">PGT</shortName>
        <ecNumber evidence="16">2.4.99.28</ecNumber>
    </recommendedName>
    <alternativeName>
        <fullName evidence="16">Cell division protein FtsW</fullName>
    </alternativeName>
    <alternativeName>
        <fullName evidence="16">Cell wall polymerase</fullName>
    </alternativeName>
    <alternativeName>
        <fullName evidence="16">Peptidoglycan polymerase</fullName>
        <shortName evidence="16">PG polymerase</shortName>
    </alternativeName>
</protein>
<keyword evidence="4 16" id="KW-0132">Cell division</keyword>
<feature type="transmembrane region" description="Helical" evidence="16">
    <location>
        <begin position="339"/>
        <end position="358"/>
    </location>
</feature>
<feature type="transmembrane region" description="Helical" evidence="16">
    <location>
        <begin position="169"/>
        <end position="188"/>
    </location>
</feature>
<evidence type="ECO:0000256" key="11">
    <source>
        <dbReference type="ARBA" id="ARBA00023136"/>
    </source>
</evidence>
<dbReference type="PANTHER" id="PTHR30474:SF2">
    <property type="entry name" value="PEPTIDOGLYCAN GLYCOSYLTRANSFERASE FTSW-RELATED"/>
    <property type="match status" value="1"/>
</dbReference>
<dbReference type="NCBIfam" id="TIGR02614">
    <property type="entry name" value="ftsW"/>
    <property type="match status" value="1"/>
</dbReference>
<comment type="caution">
    <text evidence="17">The sequence shown here is derived from an EMBL/GenBank/DDBJ whole genome shotgun (WGS) entry which is preliminary data.</text>
</comment>
<feature type="transmembrane region" description="Helical" evidence="16">
    <location>
        <begin position="216"/>
        <end position="233"/>
    </location>
</feature>
<evidence type="ECO:0000256" key="12">
    <source>
        <dbReference type="ARBA" id="ARBA00023306"/>
    </source>
</evidence>
<reference evidence="18" key="1">
    <citation type="journal article" date="2017" name="Proc. Natl. Acad. Sci. U.S.A.">
        <title>Simulation of Deepwater Horizon oil plume reveals substrate specialization within a complex community of hydrocarbon degraders.</title>
        <authorList>
            <person name="Hu P."/>
            <person name="Dubinsky E.A."/>
            <person name="Probst A.J."/>
            <person name="Wang J."/>
            <person name="Sieber C.M.K."/>
            <person name="Tom L.M."/>
            <person name="Gardinali P."/>
            <person name="Banfield J.F."/>
            <person name="Atlas R.M."/>
            <person name="Andersen G.L."/>
        </authorList>
    </citation>
    <scope>NUCLEOTIDE SEQUENCE [LARGE SCALE GENOMIC DNA]</scope>
</reference>
<keyword evidence="11 16" id="KW-0472">Membrane</keyword>
<evidence type="ECO:0000256" key="14">
    <source>
        <dbReference type="ARBA" id="ARBA00038053"/>
    </source>
</evidence>
<dbReference type="EMBL" id="MABE01000057">
    <property type="protein sequence ID" value="OUS41441.1"/>
    <property type="molecule type" value="Genomic_DNA"/>
</dbReference>
<dbReference type="GO" id="GO:0071555">
    <property type="term" value="P:cell wall organization"/>
    <property type="evidence" value="ECO:0007669"/>
    <property type="project" value="UniProtKB-KW"/>
</dbReference>
<evidence type="ECO:0000313" key="18">
    <source>
        <dbReference type="Proteomes" id="UP000227088"/>
    </source>
</evidence>
<dbReference type="GO" id="GO:0032153">
    <property type="term" value="C:cell division site"/>
    <property type="evidence" value="ECO:0007669"/>
    <property type="project" value="UniProtKB-UniRule"/>
</dbReference>